<evidence type="ECO:0000256" key="3">
    <source>
        <dbReference type="ARBA" id="ARBA00023163"/>
    </source>
</evidence>
<dbReference type="InterPro" id="IPR036093">
    <property type="entry name" value="NAC_dom_sf"/>
</dbReference>
<feature type="domain" description="NAC" evidence="5">
    <location>
        <begin position="3"/>
        <end position="154"/>
    </location>
</feature>
<evidence type="ECO:0000256" key="2">
    <source>
        <dbReference type="ARBA" id="ARBA00023125"/>
    </source>
</evidence>
<dbReference type="PROSITE" id="PS51005">
    <property type="entry name" value="NAC"/>
    <property type="match status" value="1"/>
</dbReference>
<comment type="caution">
    <text evidence="6">The sequence shown here is derived from an EMBL/GenBank/DDBJ whole genome shotgun (WGS) entry which is preliminary data.</text>
</comment>
<dbReference type="Gene3D" id="2.170.150.80">
    <property type="entry name" value="NAC domain"/>
    <property type="match status" value="1"/>
</dbReference>
<reference evidence="6" key="2">
    <citation type="submission" date="2023-02" db="EMBL/GenBank/DDBJ databases">
        <authorList>
            <person name="Swenson N.G."/>
            <person name="Wegrzyn J.L."/>
            <person name="Mcevoy S.L."/>
        </authorList>
    </citation>
    <scope>NUCLEOTIDE SEQUENCE</scope>
    <source>
        <strain evidence="6">91603</strain>
        <tissue evidence="6">Leaf</tissue>
    </source>
</reference>
<dbReference type="Proteomes" id="UP001064489">
    <property type="component" value="Chromosome 8"/>
</dbReference>
<keyword evidence="3" id="KW-0804">Transcription</keyword>
<gene>
    <name evidence="6" type="ORF">LWI28_028631</name>
</gene>
<evidence type="ECO:0000256" key="1">
    <source>
        <dbReference type="ARBA" id="ARBA00023015"/>
    </source>
</evidence>
<protein>
    <recommendedName>
        <fullName evidence="5">NAC domain-containing protein</fullName>
    </recommendedName>
</protein>
<dbReference type="InterPro" id="IPR003441">
    <property type="entry name" value="NAC-dom"/>
</dbReference>
<dbReference type="SUPFAM" id="SSF101941">
    <property type="entry name" value="NAC domain"/>
    <property type="match status" value="1"/>
</dbReference>
<keyword evidence="2" id="KW-0238">DNA-binding</keyword>
<reference evidence="6" key="1">
    <citation type="journal article" date="2022" name="Plant J.">
        <title>Strategies of tolerance reflected in two North American maple genomes.</title>
        <authorList>
            <person name="McEvoy S.L."/>
            <person name="Sezen U.U."/>
            <person name="Trouern-Trend A."/>
            <person name="McMahon S.M."/>
            <person name="Schaberg P.G."/>
            <person name="Yang J."/>
            <person name="Wegrzyn J.L."/>
            <person name="Swenson N.G."/>
        </authorList>
    </citation>
    <scope>NUCLEOTIDE SEQUENCE</scope>
    <source>
        <strain evidence="6">91603</strain>
    </source>
</reference>
<dbReference type="Pfam" id="PF02365">
    <property type="entry name" value="NAM"/>
    <property type="match status" value="1"/>
</dbReference>
<name>A0AAD5ISP9_ACENE</name>
<keyword evidence="1" id="KW-0805">Transcription regulation</keyword>
<dbReference type="EMBL" id="JAJSOW010000103">
    <property type="protein sequence ID" value="KAI9175186.1"/>
    <property type="molecule type" value="Genomic_DNA"/>
</dbReference>
<keyword evidence="7" id="KW-1185">Reference proteome</keyword>
<dbReference type="PANTHER" id="PTHR31744">
    <property type="entry name" value="PROTEIN CUP-SHAPED COTYLEDON 2-RELATED"/>
    <property type="match status" value="1"/>
</dbReference>
<dbReference type="GO" id="GO:0006355">
    <property type="term" value="P:regulation of DNA-templated transcription"/>
    <property type="evidence" value="ECO:0007669"/>
    <property type="project" value="InterPro"/>
</dbReference>
<sequence length="374" mass="42964">MDSLVGYRFQPTPEELVRHFLKKKRRDPAFIDPTIRELNIYKYHPCELPGLATIQSDEQVWYFFCTLDNKYAKSDRASRTAKGGSWKITSTNRNVKAKHSNKLIGFKKTLVFYKGSNTRKENRTNWIMHEYHEYHRNKDPLLQGKVVVCRIERKQNKKHVPSSDLDEGQASDSLAYDDSGNNVVPELVTQLLQYNHVACNSLMEEEPHLLPNQHMITKNSFPEPDAQLLPNQPISCNGEDIEKFISSEKGSQLLPNQYLPSKKDIFSEVEPLVPAEWDDSLIGYYELQYYSPISSFDSNVWNTPLESEQEDDFGNLKWDIQDEFFGEETGHSLPPDVNSSKTVTEAHIRNGCDEDAETIAALLNGFSSMANKEY</sequence>
<proteinExistence type="predicted"/>
<dbReference type="GO" id="GO:0003677">
    <property type="term" value="F:DNA binding"/>
    <property type="evidence" value="ECO:0007669"/>
    <property type="project" value="UniProtKB-KW"/>
</dbReference>
<evidence type="ECO:0000259" key="5">
    <source>
        <dbReference type="PROSITE" id="PS51005"/>
    </source>
</evidence>
<evidence type="ECO:0000313" key="6">
    <source>
        <dbReference type="EMBL" id="KAI9175186.1"/>
    </source>
</evidence>
<keyword evidence="4" id="KW-0539">Nucleus</keyword>
<dbReference type="AlphaFoldDB" id="A0AAD5ISP9"/>
<evidence type="ECO:0000313" key="7">
    <source>
        <dbReference type="Proteomes" id="UP001064489"/>
    </source>
</evidence>
<evidence type="ECO:0000256" key="4">
    <source>
        <dbReference type="ARBA" id="ARBA00023242"/>
    </source>
</evidence>
<organism evidence="6 7">
    <name type="scientific">Acer negundo</name>
    <name type="common">Box elder</name>
    <dbReference type="NCBI Taxonomy" id="4023"/>
    <lineage>
        <taxon>Eukaryota</taxon>
        <taxon>Viridiplantae</taxon>
        <taxon>Streptophyta</taxon>
        <taxon>Embryophyta</taxon>
        <taxon>Tracheophyta</taxon>
        <taxon>Spermatophyta</taxon>
        <taxon>Magnoliopsida</taxon>
        <taxon>eudicotyledons</taxon>
        <taxon>Gunneridae</taxon>
        <taxon>Pentapetalae</taxon>
        <taxon>rosids</taxon>
        <taxon>malvids</taxon>
        <taxon>Sapindales</taxon>
        <taxon>Sapindaceae</taxon>
        <taxon>Hippocastanoideae</taxon>
        <taxon>Acereae</taxon>
        <taxon>Acer</taxon>
    </lineage>
</organism>
<accession>A0AAD5ISP9</accession>